<gene>
    <name evidence="5" type="ORF">APAL1065_LOCUS23975</name>
</gene>
<evidence type="ECO:0000313" key="5">
    <source>
        <dbReference type="EMBL" id="CAD9988700.1"/>
    </source>
</evidence>
<accession>A0A7S2YQ01</accession>
<dbReference type="InterPro" id="IPR013785">
    <property type="entry name" value="Aldolase_TIM"/>
</dbReference>
<evidence type="ECO:0000259" key="4">
    <source>
        <dbReference type="Pfam" id="PF01207"/>
    </source>
</evidence>
<keyword evidence="2" id="KW-0520">NAD</keyword>
<organism evidence="5">
    <name type="scientific">Entomoneis paludosa</name>
    <dbReference type="NCBI Taxonomy" id="265537"/>
    <lineage>
        <taxon>Eukaryota</taxon>
        <taxon>Sar</taxon>
        <taxon>Stramenopiles</taxon>
        <taxon>Ochrophyta</taxon>
        <taxon>Bacillariophyta</taxon>
        <taxon>Bacillariophyceae</taxon>
        <taxon>Bacillariophycidae</taxon>
        <taxon>Entomoneidaceae</taxon>
        <taxon>Entomoneis</taxon>
    </lineage>
</organism>
<evidence type="ECO:0000256" key="1">
    <source>
        <dbReference type="ARBA" id="ARBA00022857"/>
    </source>
</evidence>
<dbReference type="PANTHER" id="PTHR11082:SF5">
    <property type="entry name" value="TRNA-DIHYDROURIDINE(16_17) SYNTHASE [NAD(P)(+)]-LIKE"/>
    <property type="match status" value="1"/>
</dbReference>
<dbReference type="InterPro" id="IPR035587">
    <property type="entry name" value="DUS-like_FMN-bd"/>
</dbReference>
<reference evidence="5" key="1">
    <citation type="submission" date="2021-01" db="EMBL/GenBank/DDBJ databases">
        <authorList>
            <person name="Corre E."/>
            <person name="Pelletier E."/>
            <person name="Niang G."/>
            <person name="Scheremetjew M."/>
            <person name="Finn R."/>
            <person name="Kale V."/>
            <person name="Holt S."/>
            <person name="Cochrane G."/>
            <person name="Meng A."/>
            <person name="Brown T."/>
            <person name="Cohen L."/>
        </authorList>
    </citation>
    <scope>NUCLEOTIDE SEQUENCE</scope>
    <source>
        <strain evidence="5">CCMP125</strain>
    </source>
</reference>
<dbReference type="AlphaFoldDB" id="A0A7S2YQ01"/>
<keyword evidence="3" id="KW-0175">Coiled coil</keyword>
<evidence type="ECO:0000256" key="2">
    <source>
        <dbReference type="ARBA" id="ARBA00023027"/>
    </source>
</evidence>
<feature type="coiled-coil region" evidence="3">
    <location>
        <begin position="258"/>
        <end position="285"/>
    </location>
</feature>
<protein>
    <recommendedName>
        <fullName evidence="4">DUS-like FMN-binding domain-containing protein</fullName>
    </recommendedName>
</protein>
<sequence>MESDNGETVCNILTALRNHLPSHVAVSAKIRLPLEEDQLKPRIQSLMATGIDFLAVHGRTLKENKTAVRASHSTRIREAVQIAQAERPNFPMVANGGIEIFPDVERVRLETGTAAIMSSEGLLETPQLFRNDVSQLNPRQRLEEQFQIARDYLHWTALYPPFPGVLGNVAGPFNIAKGHLFKFLHPYLQDHRDVMLRLAAHDINRLVDAQRIVDELYARYQDCSDEDLHELESSKVSSSWYRRHWGSIPAQRKANAPVLSVEDRKKALQKRIEKLRDARKAKAAASLP</sequence>
<dbReference type="Gene3D" id="3.20.20.70">
    <property type="entry name" value="Aldolase class I"/>
    <property type="match status" value="1"/>
</dbReference>
<dbReference type="SUPFAM" id="SSF51395">
    <property type="entry name" value="FMN-linked oxidoreductases"/>
    <property type="match status" value="1"/>
</dbReference>
<dbReference type="EMBL" id="HBHT01035668">
    <property type="protein sequence ID" value="CAD9988700.1"/>
    <property type="molecule type" value="Transcribed_RNA"/>
</dbReference>
<proteinExistence type="predicted"/>
<dbReference type="PANTHER" id="PTHR11082">
    <property type="entry name" value="TRNA-DIHYDROURIDINE SYNTHASE"/>
    <property type="match status" value="1"/>
</dbReference>
<dbReference type="GO" id="GO:0017150">
    <property type="term" value="F:tRNA dihydrouridine synthase activity"/>
    <property type="evidence" value="ECO:0007669"/>
    <property type="project" value="TreeGrafter"/>
</dbReference>
<name>A0A7S2YQ01_9STRA</name>
<dbReference type="Pfam" id="PF01207">
    <property type="entry name" value="Dus"/>
    <property type="match status" value="1"/>
</dbReference>
<feature type="domain" description="DUS-like FMN-binding" evidence="4">
    <location>
        <begin position="6"/>
        <end position="150"/>
    </location>
</feature>
<keyword evidence="1" id="KW-0521">NADP</keyword>
<evidence type="ECO:0000256" key="3">
    <source>
        <dbReference type="SAM" id="Coils"/>
    </source>
</evidence>